<dbReference type="PANTHER" id="PTHR12801">
    <property type="entry name" value="RNA EXONUCLEASE REXO1 / RECO3 FAMILY MEMBER-RELATED"/>
    <property type="match status" value="1"/>
</dbReference>
<evidence type="ECO:0000256" key="6">
    <source>
        <dbReference type="ARBA" id="ARBA00022801"/>
    </source>
</evidence>
<gene>
    <name evidence="12" type="ORF">B0I71DRAFT_127090</name>
    <name evidence="11" type="ORF">YALI1_B14517g</name>
</gene>
<comment type="subcellular location">
    <subcellularLocation>
        <location evidence="1">Nucleus</location>
    </subcellularLocation>
</comment>
<evidence type="ECO:0000313" key="13">
    <source>
        <dbReference type="Proteomes" id="UP000182444"/>
    </source>
</evidence>
<dbReference type="KEGG" id="yli:2906815"/>
<dbReference type="GO" id="GO:0008408">
    <property type="term" value="F:3'-5' exonuclease activity"/>
    <property type="evidence" value="ECO:0007669"/>
    <property type="project" value="InterPro"/>
</dbReference>
<keyword evidence="5" id="KW-0540">Nuclease</keyword>
<dbReference type="EMBL" id="KZ858951">
    <property type="protein sequence ID" value="RDW28637.1"/>
    <property type="molecule type" value="Genomic_DNA"/>
</dbReference>
<reference evidence="11 13" key="1">
    <citation type="journal article" date="2016" name="PLoS ONE">
        <title>Sequence Assembly of Yarrowia lipolytica Strain W29/CLIB89 Shows Transposable Element Diversity.</title>
        <authorList>
            <person name="Magnan C."/>
            <person name="Yu J."/>
            <person name="Chang I."/>
            <person name="Jahn E."/>
            <person name="Kanomata Y."/>
            <person name="Wu J."/>
            <person name="Zeller M."/>
            <person name="Oakes M."/>
            <person name="Baldi P."/>
            <person name="Sandmeyer S."/>
        </authorList>
    </citation>
    <scope>NUCLEOTIDE SEQUENCE [LARGE SCALE GENOMIC DNA]</scope>
    <source>
        <strain evidence="11">CLIB89</strain>
        <strain evidence="13">CLIB89(W29)</strain>
    </source>
</reference>
<dbReference type="AlphaFoldDB" id="A0A1H6PQZ4"/>
<keyword evidence="4" id="KW-0698">rRNA processing</keyword>
<dbReference type="GO" id="GO:0006364">
    <property type="term" value="P:rRNA processing"/>
    <property type="evidence" value="ECO:0007669"/>
    <property type="project" value="UniProtKB-KW"/>
</dbReference>
<dbReference type="GO" id="GO:0000027">
    <property type="term" value="P:ribosomal large subunit assembly"/>
    <property type="evidence" value="ECO:0007669"/>
    <property type="project" value="TreeGrafter"/>
</dbReference>
<evidence type="ECO:0000256" key="5">
    <source>
        <dbReference type="ARBA" id="ARBA00022722"/>
    </source>
</evidence>
<proteinExistence type="inferred from homology"/>
<dbReference type="RefSeq" id="XP_002143012.1">
    <property type="nucleotide sequence ID" value="XM_002142976.1"/>
</dbReference>
<dbReference type="OMA" id="WHLMCRR"/>
<dbReference type="SMART" id="SM00479">
    <property type="entry name" value="EXOIII"/>
    <property type="match status" value="1"/>
</dbReference>
<evidence type="ECO:0000256" key="7">
    <source>
        <dbReference type="ARBA" id="ARBA00022839"/>
    </source>
</evidence>
<reference evidence="12 14" key="2">
    <citation type="submission" date="2018-07" db="EMBL/GenBank/DDBJ databases">
        <title>Draft Genome Assemblies for Five Robust Yarrowia lipolytica Strains Exhibiting High Lipid Production and Pentose Sugar Utilization and Sugar Alcohol Secretion from Undetoxified Lignocellulosic Biomass Hydrolysates.</title>
        <authorList>
            <consortium name="DOE Joint Genome Institute"/>
            <person name="Walker C."/>
            <person name="Ryu S."/>
            <person name="Na H."/>
            <person name="Zane M."/>
            <person name="LaButti K."/>
            <person name="Lipzen A."/>
            <person name="Haridas S."/>
            <person name="Barry K."/>
            <person name="Grigoriev I.V."/>
            <person name="Quarterman J."/>
            <person name="Slininger P."/>
            <person name="Dien B."/>
            <person name="Trinh C.T."/>
        </authorList>
    </citation>
    <scope>NUCLEOTIDE SEQUENCE [LARGE SCALE GENOMIC DNA]</scope>
    <source>
        <strain evidence="12 14">YB392</strain>
    </source>
</reference>
<dbReference type="Gene3D" id="3.30.420.10">
    <property type="entry name" value="Ribonuclease H-like superfamily/Ribonuclease H"/>
    <property type="match status" value="1"/>
</dbReference>
<dbReference type="GeneID" id="2906815"/>
<evidence type="ECO:0000313" key="12">
    <source>
        <dbReference type="EMBL" id="RDW28637.1"/>
    </source>
</evidence>
<dbReference type="Proteomes" id="UP000182444">
    <property type="component" value="Chromosome 1B"/>
</dbReference>
<dbReference type="GO" id="GO:0003676">
    <property type="term" value="F:nucleic acid binding"/>
    <property type="evidence" value="ECO:0007669"/>
    <property type="project" value="InterPro"/>
</dbReference>
<organism evidence="11 13">
    <name type="scientific">Yarrowia lipolytica</name>
    <name type="common">Candida lipolytica</name>
    <dbReference type="NCBI Taxonomy" id="4952"/>
    <lineage>
        <taxon>Eukaryota</taxon>
        <taxon>Fungi</taxon>
        <taxon>Dikarya</taxon>
        <taxon>Ascomycota</taxon>
        <taxon>Saccharomycotina</taxon>
        <taxon>Dipodascomycetes</taxon>
        <taxon>Dipodascales</taxon>
        <taxon>Dipodascales incertae sedis</taxon>
        <taxon>Yarrowia</taxon>
    </lineage>
</organism>
<evidence type="ECO:0000256" key="1">
    <source>
        <dbReference type="ARBA" id="ARBA00004123"/>
    </source>
</evidence>
<dbReference type="InterPro" id="IPR047021">
    <property type="entry name" value="REXO1/3/4-like"/>
</dbReference>
<evidence type="ECO:0000259" key="10">
    <source>
        <dbReference type="SMART" id="SM00479"/>
    </source>
</evidence>
<comment type="function">
    <text evidence="9">Exoribonuclease involved in ribosome biosynthesis. Involved in the processing of ITS1, the internal transcribed spacer localized between the 18S and 5.8S rRNAs.</text>
</comment>
<dbReference type="CDD" id="cd06144">
    <property type="entry name" value="REX4_like"/>
    <property type="match status" value="1"/>
</dbReference>
<keyword evidence="6" id="KW-0378">Hydrolase</keyword>
<evidence type="ECO:0000313" key="11">
    <source>
        <dbReference type="EMBL" id="AOW01524.1"/>
    </source>
</evidence>
<dbReference type="InterPro" id="IPR036397">
    <property type="entry name" value="RNaseH_sf"/>
</dbReference>
<dbReference type="InterPro" id="IPR012337">
    <property type="entry name" value="RNaseH-like_sf"/>
</dbReference>
<dbReference type="SUPFAM" id="SSF53098">
    <property type="entry name" value="Ribonuclease H-like"/>
    <property type="match status" value="1"/>
</dbReference>
<sequence>MSLTVSAQDASAAPYDAQLYVAIDCEFVGVGPEGAHDQLARVSLVDYFGSVLLDVFVQGPRPVVDYRTEVSGITPELVQEGVEFNAARLAVVKLIDGKVLVGHSIKHDLLVLQINWKKYSLRDSQDHRPFLRRDRPQKLKYLARGIGLSIQSGEHSSVEDAQAVMAVYRAHKDEMDRCCDHYNT</sequence>
<dbReference type="GO" id="GO:0005634">
    <property type="term" value="C:nucleus"/>
    <property type="evidence" value="ECO:0007669"/>
    <property type="project" value="UniProtKB-SubCell"/>
</dbReference>
<dbReference type="PANTHER" id="PTHR12801:SF45">
    <property type="entry name" value="RNA EXONUCLEASE 4"/>
    <property type="match status" value="1"/>
</dbReference>
<dbReference type="OrthoDB" id="8191639at2759"/>
<dbReference type="Pfam" id="PF00929">
    <property type="entry name" value="RNase_T"/>
    <property type="match status" value="1"/>
</dbReference>
<evidence type="ECO:0000256" key="4">
    <source>
        <dbReference type="ARBA" id="ARBA00022552"/>
    </source>
</evidence>
<dbReference type="VEuPathDB" id="FungiDB:YALI1_B14517g"/>
<dbReference type="EMBL" id="CP017554">
    <property type="protein sequence ID" value="AOW01524.1"/>
    <property type="molecule type" value="Genomic_DNA"/>
</dbReference>
<evidence type="ECO:0000313" key="14">
    <source>
        <dbReference type="Proteomes" id="UP000256601"/>
    </source>
</evidence>
<name>A0A1H6PQZ4_YARLL</name>
<accession>A0A1H6PQZ4</accession>
<evidence type="ECO:0000256" key="2">
    <source>
        <dbReference type="ARBA" id="ARBA00010489"/>
    </source>
</evidence>
<dbReference type="Proteomes" id="UP000256601">
    <property type="component" value="Unassembled WGS sequence"/>
</dbReference>
<feature type="domain" description="Exonuclease" evidence="10">
    <location>
        <begin position="19"/>
        <end position="177"/>
    </location>
</feature>
<evidence type="ECO:0000256" key="3">
    <source>
        <dbReference type="ARBA" id="ARBA00016937"/>
    </source>
</evidence>
<evidence type="ECO:0000256" key="8">
    <source>
        <dbReference type="ARBA" id="ARBA00023242"/>
    </source>
</evidence>
<comment type="similarity">
    <text evidence="2">Belongs to the REXO4 family.</text>
</comment>
<evidence type="ECO:0000256" key="9">
    <source>
        <dbReference type="ARBA" id="ARBA00025599"/>
    </source>
</evidence>
<keyword evidence="7" id="KW-0269">Exonuclease</keyword>
<dbReference type="eggNOG" id="KOG2249">
    <property type="taxonomic scope" value="Eukaryota"/>
</dbReference>
<keyword evidence="8" id="KW-0539">Nucleus</keyword>
<protein>
    <recommendedName>
        <fullName evidence="3">RNA exonuclease 4</fullName>
    </recommendedName>
</protein>
<dbReference type="InterPro" id="IPR013520">
    <property type="entry name" value="Ribonucl_H"/>
</dbReference>
<dbReference type="VEuPathDB" id="FungiDB:YALI0_B10824g"/>
<dbReference type="InterPro" id="IPR037431">
    <property type="entry name" value="REX4_DEDDh_dom"/>
</dbReference>